<keyword evidence="9" id="KW-0677">Repeat</keyword>
<feature type="compositionally biased region" description="Basic and acidic residues" evidence="16">
    <location>
        <begin position="866"/>
        <end position="879"/>
    </location>
</feature>
<evidence type="ECO:0000256" key="8">
    <source>
        <dbReference type="ARBA" id="ARBA00022553"/>
    </source>
</evidence>
<evidence type="ECO:0000256" key="9">
    <source>
        <dbReference type="ARBA" id="ARBA00022737"/>
    </source>
</evidence>
<evidence type="ECO:0000256" key="1">
    <source>
        <dbReference type="ARBA" id="ARBA00004123"/>
    </source>
</evidence>
<dbReference type="SMART" id="SM00292">
    <property type="entry name" value="BRCT"/>
    <property type="match status" value="8"/>
</dbReference>
<proteinExistence type="inferred from homology"/>
<keyword evidence="11" id="KW-0238">DNA-binding</keyword>
<dbReference type="InterPro" id="IPR011021">
    <property type="entry name" value="Arrestin-like_N"/>
</dbReference>
<feature type="compositionally biased region" description="Polar residues" evidence="16">
    <location>
        <begin position="930"/>
        <end position="949"/>
    </location>
</feature>
<feature type="region of interest" description="Disordered" evidence="16">
    <location>
        <begin position="1390"/>
        <end position="1429"/>
    </location>
</feature>
<evidence type="ECO:0000256" key="7">
    <source>
        <dbReference type="ARBA" id="ARBA00022490"/>
    </source>
</evidence>
<dbReference type="PANTHER" id="PTHR13561">
    <property type="entry name" value="DNA REPLICATION REGULATOR DPB11-RELATED"/>
    <property type="match status" value="1"/>
</dbReference>
<feature type="domain" description="BRCT" evidence="17">
    <location>
        <begin position="1450"/>
        <end position="1532"/>
    </location>
</feature>
<dbReference type="FunFam" id="3.40.50.10190:FF:000018">
    <property type="entry name" value="DNA topoisomerase 2-binding protein 1"/>
    <property type="match status" value="1"/>
</dbReference>
<dbReference type="GO" id="GO:0003677">
    <property type="term" value="F:DNA binding"/>
    <property type="evidence" value="ECO:0007669"/>
    <property type="project" value="UniProtKB-KW"/>
</dbReference>
<keyword evidence="10" id="KW-0227">DNA damage</keyword>
<evidence type="ECO:0000256" key="12">
    <source>
        <dbReference type="ARBA" id="ARBA00023204"/>
    </source>
</evidence>
<dbReference type="PROSITE" id="PS50172">
    <property type="entry name" value="BRCT"/>
    <property type="match status" value="7"/>
</dbReference>
<feature type="region of interest" description="Disordered" evidence="16">
    <location>
        <begin position="765"/>
        <end position="1002"/>
    </location>
</feature>
<dbReference type="Gene3D" id="2.60.40.640">
    <property type="match status" value="2"/>
</dbReference>
<dbReference type="GO" id="GO:0000922">
    <property type="term" value="C:spindle pole"/>
    <property type="evidence" value="ECO:0007669"/>
    <property type="project" value="UniProtKB-SubCell"/>
</dbReference>
<feature type="region of interest" description="Disordered" evidence="16">
    <location>
        <begin position="474"/>
        <end position="526"/>
    </location>
</feature>
<evidence type="ECO:0000256" key="13">
    <source>
        <dbReference type="ARBA" id="ARBA00023212"/>
    </source>
</evidence>
<comment type="similarity">
    <text evidence="5">Belongs to the arrestin family.</text>
</comment>
<dbReference type="EMBL" id="VSWD01000003">
    <property type="protein sequence ID" value="KAK3106422.1"/>
    <property type="molecule type" value="Genomic_DNA"/>
</dbReference>
<feature type="compositionally biased region" description="Basic and acidic residues" evidence="16">
    <location>
        <begin position="351"/>
        <end position="368"/>
    </location>
</feature>
<dbReference type="Pfam" id="PF21298">
    <property type="entry name" value="TopBP1_BRCT0"/>
    <property type="match status" value="1"/>
</dbReference>
<feature type="domain" description="BRCT" evidence="17">
    <location>
        <begin position="1048"/>
        <end position="1139"/>
    </location>
</feature>
<evidence type="ECO:0000259" key="17">
    <source>
        <dbReference type="PROSITE" id="PS50172"/>
    </source>
</evidence>
<feature type="compositionally biased region" description="Basic and acidic residues" evidence="16">
    <location>
        <begin position="1228"/>
        <end position="1239"/>
    </location>
</feature>
<dbReference type="GO" id="GO:0033314">
    <property type="term" value="P:mitotic DNA replication checkpoint signaling"/>
    <property type="evidence" value="ECO:0007669"/>
    <property type="project" value="TreeGrafter"/>
</dbReference>
<dbReference type="PANTHER" id="PTHR13561:SF20">
    <property type="entry name" value="DNA TOPOISOMERASE 2-BINDING PROTEIN 1"/>
    <property type="match status" value="1"/>
</dbReference>
<dbReference type="CDD" id="cd17738">
    <property type="entry name" value="BRCT_TopBP1_rpt7"/>
    <property type="match status" value="1"/>
</dbReference>
<dbReference type="GO" id="GO:0006270">
    <property type="term" value="P:DNA replication initiation"/>
    <property type="evidence" value="ECO:0007669"/>
    <property type="project" value="TreeGrafter"/>
</dbReference>
<feature type="compositionally biased region" description="Basic and acidic residues" evidence="16">
    <location>
        <begin position="284"/>
        <end position="306"/>
    </location>
</feature>
<keyword evidence="8" id="KW-0597">Phosphoprotein</keyword>
<feature type="region of interest" description="Disordered" evidence="16">
    <location>
        <begin position="284"/>
        <end position="307"/>
    </location>
</feature>
<dbReference type="InterPro" id="IPR011022">
    <property type="entry name" value="Arrestin_C-like"/>
</dbReference>
<dbReference type="Pfam" id="PF02752">
    <property type="entry name" value="Arrestin_C"/>
    <property type="match status" value="1"/>
</dbReference>
<evidence type="ECO:0000256" key="3">
    <source>
        <dbReference type="ARBA" id="ARBA00004300"/>
    </source>
</evidence>
<feature type="compositionally biased region" description="Polar residues" evidence="16">
    <location>
        <begin position="1167"/>
        <end position="1187"/>
    </location>
</feature>
<dbReference type="SUPFAM" id="SSF81296">
    <property type="entry name" value="E set domains"/>
    <property type="match status" value="2"/>
</dbReference>
<feature type="compositionally biased region" description="Polar residues" evidence="16">
    <location>
        <begin position="1328"/>
        <end position="1338"/>
    </location>
</feature>
<dbReference type="InterPro" id="IPR059215">
    <property type="entry name" value="BRCT2_TopBP1-like"/>
</dbReference>
<dbReference type="GO" id="GO:0005694">
    <property type="term" value="C:chromosome"/>
    <property type="evidence" value="ECO:0007669"/>
    <property type="project" value="UniProtKB-SubCell"/>
</dbReference>
<protein>
    <recommendedName>
        <fullName evidence="17">BRCT domain-containing protein</fullName>
    </recommendedName>
</protein>
<feature type="domain" description="BRCT" evidence="17">
    <location>
        <begin position="675"/>
        <end position="770"/>
    </location>
</feature>
<name>A0AA88YV36_PINIB</name>
<feature type="compositionally biased region" description="Basic and acidic residues" evidence="16">
    <location>
        <begin position="796"/>
        <end position="830"/>
    </location>
</feature>
<feature type="region of interest" description="Disordered" evidence="16">
    <location>
        <begin position="543"/>
        <end position="581"/>
    </location>
</feature>
<dbReference type="FunFam" id="3.40.50.10190:FF:000057">
    <property type="entry name" value="Transcription coactivator"/>
    <property type="match status" value="1"/>
</dbReference>
<keyword evidence="12" id="KW-0234">DNA repair</keyword>
<feature type="compositionally biased region" description="Basic and acidic residues" evidence="16">
    <location>
        <begin position="989"/>
        <end position="1000"/>
    </location>
</feature>
<dbReference type="FunFam" id="3.40.50.10190:FF:000023">
    <property type="entry name" value="DNA topoisomerase II binding protein 1"/>
    <property type="match status" value="1"/>
</dbReference>
<dbReference type="CDD" id="cd17718">
    <property type="entry name" value="BRCT_TopBP1_rpt3"/>
    <property type="match status" value="1"/>
</dbReference>
<dbReference type="InterPro" id="IPR049936">
    <property type="entry name" value="TopBP1_BRCT_8"/>
</dbReference>
<comment type="caution">
    <text evidence="18">The sequence shown here is derived from an EMBL/GenBank/DDBJ whole genome shotgun (WGS) entry which is preliminary data.</text>
</comment>
<feature type="compositionally biased region" description="Polar residues" evidence="16">
    <location>
        <begin position="905"/>
        <end position="921"/>
    </location>
</feature>
<dbReference type="SUPFAM" id="SSF52113">
    <property type="entry name" value="BRCT domain"/>
    <property type="match status" value="6"/>
</dbReference>
<keyword evidence="7" id="KW-0963">Cytoplasm</keyword>
<dbReference type="GO" id="GO:0005634">
    <property type="term" value="C:nucleus"/>
    <property type="evidence" value="ECO:0007669"/>
    <property type="project" value="UniProtKB-SubCell"/>
</dbReference>
<dbReference type="InterPro" id="IPR014756">
    <property type="entry name" value="Ig_E-set"/>
</dbReference>
<dbReference type="InterPro" id="IPR049542">
    <property type="entry name" value="TopBP1-like_BRCT0"/>
</dbReference>
<comment type="subcellular location">
    <subcellularLocation>
        <location evidence="2">Chromosome</location>
    </subcellularLocation>
    <subcellularLocation>
        <location evidence="3">Cytoplasm</location>
        <location evidence="3">Cytoskeleton</location>
        <location evidence="3">Microtubule organizing center</location>
        <location evidence="3">Centrosome</location>
    </subcellularLocation>
    <subcellularLocation>
        <location evidence="4">Cytoplasm</location>
        <location evidence="4">Cytoskeleton</location>
        <location evidence="4">Spindle pole</location>
    </subcellularLocation>
    <subcellularLocation>
        <location evidence="1">Nucleus</location>
    </subcellularLocation>
</comment>
<evidence type="ECO:0000256" key="6">
    <source>
        <dbReference type="ARBA" id="ARBA00022454"/>
    </source>
</evidence>
<evidence type="ECO:0000256" key="11">
    <source>
        <dbReference type="ARBA" id="ARBA00023125"/>
    </source>
</evidence>
<keyword evidence="6" id="KW-0158">Chromosome</keyword>
<dbReference type="FunFam" id="3.40.50.10190:FF:000021">
    <property type="entry name" value="DNA topoisomerase II binding protein 1"/>
    <property type="match status" value="1"/>
</dbReference>
<organism evidence="18 19">
    <name type="scientific">Pinctada imbricata</name>
    <name type="common">Atlantic pearl-oyster</name>
    <name type="synonym">Pinctada martensii</name>
    <dbReference type="NCBI Taxonomy" id="66713"/>
    <lineage>
        <taxon>Eukaryota</taxon>
        <taxon>Metazoa</taxon>
        <taxon>Spiralia</taxon>
        <taxon>Lophotrochozoa</taxon>
        <taxon>Mollusca</taxon>
        <taxon>Bivalvia</taxon>
        <taxon>Autobranchia</taxon>
        <taxon>Pteriomorphia</taxon>
        <taxon>Pterioida</taxon>
        <taxon>Pterioidea</taxon>
        <taxon>Pteriidae</taxon>
        <taxon>Pinctada</taxon>
    </lineage>
</organism>
<feature type="region of interest" description="Disordered" evidence="16">
    <location>
        <begin position="330"/>
        <end position="368"/>
    </location>
</feature>
<keyword evidence="13" id="KW-0206">Cytoskeleton</keyword>
<evidence type="ECO:0000256" key="16">
    <source>
        <dbReference type="SAM" id="MobiDB-lite"/>
    </source>
</evidence>
<dbReference type="InterPro" id="IPR036420">
    <property type="entry name" value="BRCT_dom_sf"/>
</dbReference>
<evidence type="ECO:0000256" key="2">
    <source>
        <dbReference type="ARBA" id="ARBA00004286"/>
    </source>
</evidence>
<dbReference type="GO" id="GO:0005813">
    <property type="term" value="C:centrosome"/>
    <property type="evidence" value="ECO:0007669"/>
    <property type="project" value="UniProtKB-SubCell"/>
</dbReference>
<evidence type="ECO:0000256" key="14">
    <source>
        <dbReference type="ARBA" id="ARBA00023242"/>
    </source>
</evidence>
<evidence type="ECO:0000313" key="18">
    <source>
        <dbReference type="EMBL" id="KAK3106422.1"/>
    </source>
</evidence>
<evidence type="ECO:0000313" key="19">
    <source>
        <dbReference type="Proteomes" id="UP001186944"/>
    </source>
</evidence>
<accession>A0AA88YV36</accession>
<comment type="similarity">
    <text evidence="15">Belongs to the TOPBP1 family.</text>
</comment>
<dbReference type="FunFam" id="3.40.50.10190:FF:000010">
    <property type="entry name" value="DNA topoisomerase II binding protein 1"/>
    <property type="match status" value="1"/>
</dbReference>
<dbReference type="Gene3D" id="3.40.50.10190">
    <property type="entry name" value="BRCT domain"/>
    <property type="match status" value="9"/>
</dbReference>
<keyword evidence="19" id="KW-1185">Reference proteome</keyword>
<dbReference type="Pfam" id="PF00339">
    <property type="entry name" value="Arrestin_N"/>
    <property type="match status" value="1"/>
</dbReference>
<reference evidence="18" key="1">
    <citation type="submission" date="2019-08" db="EMBL/GenBank/DDBJ databases">
        <title>The improved chromosome-level genome for the pearl oyster Pinctada fucata martensii using PacBio sequencing and Hi-C.</title>
        <authorList>
            <person name="Zheng Z."/>
        </authorList>
    </citation>
    <scope>NUCLEOTIDE SEQUENCE</scope>
    <source>
        <strain evidence="18">ZZ-2019</strain>
        <tissue evidence="18">Adductor muscle</tissue>
    </source>
</reference>
<evidence type="ECO:0000256" key="10">
    <source>
        <dbReference type="ARBA" id="ARBA00022763"/>
    </source>
</evidence>
<gene>
    <name evidence="18" type="ORF">FSP39_019639</name>
</gene>
<evidence type="ECO:0000256" key="5">
    <source>
        <dbReference type="ARBA" id="ARBA00005298"/>
    </source>
</evidence>
<feature type="domain" description="BRCT" evidence="17">
    <location>
        <begin position="582"/>
        <end position="667"/>
    </location>
</feature>
<dbReference type="FunFam" id="3.40.50.10190:FF:000028">
    <property type="entry name" value="DNA topoisomerase 2-binding protein 1 isoform X1"/>
    <property type="match status" value="1"/>
</dbReference>
<feature type="domain" description="BRCT" evidence="17">
    <location>
        <begin position="387"/>
        <end position="477"/>
    </location>
</feature>
<dbReference type="Pfam" id="PF12738">
    <property type="entry name" value="PTCB-BRCT"/>
    <property type="match status" value="3"/>
</dbReference>
<feature type="compositionally biased region" description="Polar residues" evidence="16">
    <location>
        <begin position="1290"/>
        <end position="1302"/>
    </location>
</feature>
<feature type="compositionally biased region" description="Basic residues" evidence="16">
    <location>
        <begin position="1267"/>
        <end position="1280"/>
    </location>
</feature>
<sequence>MGDGFKIFLVTSGEDPVRDATSSMKEAEKKLKENGFITKWLPESECEKVKQKEKDRTYLFDPFDTEAFNHVRSVGCRILGPQCILTSLQFQMDIPRRSIPIYNLAMKDLVVCCSNIDQKVREDIHQKVEYMGGSYKKDFTDIVTHLIVGEVGSKKYQVAGDLGKQIMLAPWVNAVLEASREKYIHGTDDVFQEYVCPVFKSLVVTVSGLDSEERNIVRKTVESNGGKYSGEMKVNECTHLIINKPKGTKYSFAKKWKIHIVRTDWLYDSVERGYCLDERKFSVDGDTGSDDKSSVKTSTPEKEYANRTRMSTIADISCITNMSTNQHSHINETTASNHGNHQNTSLSETMESDRRKSEAKNSEVKRSRSIMEEMEESIKDIDLTKTPDDMFLDGCKIYLSGFRGAALEKLRKVINAGGGIRLNQLSENVTHVVIGERVESDIETLKTATYRPHTVTALWLAECYKQGHTVDEENYLSPELPPPVTESPKLAGEKKKNTDVRTGERMSQVKPAHVTEDTKPSQNTDDEFSDIMSQYLLQADQGMAGSRETTVVNQNPPPEGSQDQDDDLTQDPSKAMETEDTPEGKIFWKKTFLLFGFIEESEKELVDFIVEKGGKVLPHTTRTVPDYGMVPMDGFPVDRTVGEIVTNAWLQMCGEHDELLPLDSNELFSPFDINVEAQPLKTCVISVSGYSGTERDCLIYIAELLGARYQEFFVRKANKSLEANTHLVVREADGSKYTAAKKWGIPALSKRWLFACAKSGKVEPEDSYHIDCMPETNDQSQSGKLDKQGADNSVTNDRRQSAKNSDELEQNMKNKRENNRSRSDVNDKITEWQQKIGNHDNNADGNQDNEMDVDPADNNQNVSENMHVEDQERERKSEQSDENEGSNVRDNAVKVQSPEVKDQTPTESAVQENGSRTSQKENIGFRDTPVAQNQRVKELQGSSKITPKNSRTKKDELETPSPTRFMDLTRPFRPKFDLTDLQKFLETPEPERKKREEERKNKRSSLSLEEVFAFHLDKAVKFTSQYKKKSVDMEGMEEEGEVFIPDQMKAGPLQGVIIAVAKKLSSEQSELNNIVDSLGGDYRWQYDSSCTHFIFQGRANDTTKEFRVARDQKKTIVSPHWLYMCKEQNTRVDESSFPHNYNPNLTLAGLSNKKTSSPGRSTRRSVRNTPASSLASESTPSTATRSKQGAVEQKQKSPMVSSKPERSPKPGPVKDNSMVDGPSGDADSADHSDGNEKGDVSVAMEVGGTLDMRVELNKQLEDLMAANKKKKSTSSRRNSKKYSASGMSGDASSEGTGSANSSRLRENVKGDEENNSRRGSRLGKDGDSNSMPEASQVVQIAWDDPTGRLEQERLADRLARAMSPTQDMNVDLGAEFSDVEEDEQALANMEDAQQLQGEDKKEETRVPTPEAPPIAFPVNKQSTHVEPPRPIVLDDDDDENVQQENRPPPVFMLSGLSQEERVDFGALIESLGGKMLDTQHYEAACTHLVIATPARNEKFLSCVAAGKWVLHKSYFEACRQEGTFVQEEFYEWGGEGTKGLVDRMTTSKKLALAAHNWRVKIQQDSQSSPMSRGAFSGWTVLICTDAKKEENFRRLLQAGGATVLSIKPPFSGSISASHAFVDLNRAALSEDCLRCLVENGVICVKPEFIAAHLTDQPAPSLEDYCPSEVQSIMNRYVLFYIICVKSEFIAAHLTDQPAPSLEDYCPSEVQSIVNRVTAPLTGKRKTQGSGSSTSGQSRSKRLRRTQLAFHDFFCLQIHLYGMAELLTVYRNSDGVHVTRFTLSNWFELVRGKIKLYGVQVQFVGKALTLAEYKLIDPNADSYAYANHIGSKDEFLDTTIQLLEEEKQLLSKGDHSFPFSVRVPIDCPQSFEEEGADGIIVYHAHVCITRSGGTDLEYSRKFDVTHPLHLFRVSHAEDPIEVHREKIIKGCCTDGGAVDVHITSKKTGYIPGETMTYEIKLDNHSSRTINKVHCSLCKRMIFKGKSKSGKQTEKKFSDKHLYDMFDTTVECKSGESEDLGRRSYVIPELPPSYYEGCDFIDCLYYIQVKLSFKKSLATIKAQHEVIIGTTATPEHLQVDNNGERKRRMSFQTLVRTIIWE</sequence>
<dbReference type="CDD" id="cd17731">
    <property type="entry name" value="BRCT_TopBP1_rpt2_like"/>
    <property type="match status" value="1"/>
</dbReference>
<dbReference type="CDD" id="cd17749">
    <property type="entry name" value="BRCT_TopBP1_rpt4"/>
    <property type="match status" value="1"/>
</dbReference>
<dbReference type="Pfam" id="PF00533">
    <property type="entry name" value="BRCT"/>
    <property type="match status" value="3"/>
</dbReference>
<dbReference type="CDD" id="cd17727">
    <property type="entry name" value="BRCT_TopBP1_rpt6"/>
    <property type="match status" value="1"/>
</dbReference>
<dbReference type="CDD" id="cd18434">
    <property type="entry name" value="BRCT_TopBP1_rpt5"/>
    <property type="match status" value="1"/>
</dbReference>
<dbReference type="CDD" id="cd17728">
    <property type="entry name" value="BRCT_TopBP1_rpt8"/>
    <property type="match status" value="1"/>
</dbReference>
<keyword evidence="14" id="KW-0539">Nucleus</keyword>
<dbReference type="GO" id="GO:0006281">
    <property type="term" value="P:DNA repair"/>
    <property type="evidence" value="ECO:0007669"/>
    <property type="project" value="UniProtKB-KW"/>
</dbReference>
<evidence type="ECO:0000256" key="15">
    <source>
        <dbReference type="ARBA" id="ARBA00061360"/>
    </source>
</evidence>
<dbReference type="FunFam" id="3.40.50.10190:FF:000020">
    <property type="entry name" value="DNA topoisomerase II binding protein 1"/>
    <property type="match status" value="1"/>
</dbReference>
<dbReference type="InterPro" id="IPR001357">
    <property type="entry name" value="BRCT_dom"/>
</dbReference>
<dbReference type="InterPro" id="IPR014752">
    <property type="entry name" value="Arrestin-like_C"/>
</dbReference>
<feature type="compositionally biased region" description="Polar residues" evidence="16">
    <location>
        <begin position="330"/>
        <end position="349"/>
    </location>
</feature>
<feature type="region of interest" description="Disordered" evidence="16">
    <location>
        <begin position="1144"/>
        <end position="1246"/>
    </location>
</feature>
<dbReference type="GO" id="GO:0007095">
    <property type="term" value="P:mitotic G2 DNA damage checkpoint signaling"/>
    <property type="evidence" value="ECO:0007669"/>
    <property type="project" value="TreeGrafter"/>
</dbReference>
<evidence type="ECO:0000256" key="4">
    <source>
        <dbReference type="ARBA" id="ARBA00004647"/>
    </source>
</evidence>
<feature type="compositionally biased region" description="Basic and acidic residues" evidence="16">
    <location>
        <begin position="1303"/>
        <end position="1327"/>
    </location>
</feature>
<dbReference type="SMART" id="SM01017">
    <property type="entry name" value="Arrestin_C"/>
    <property type="match status" value="1"/>
</dbReference>
<feature type="compositionally biased region" description="Basic and acidic residues" evidence="16">
    <location>
        <begin position="491"/>
        <end position="504"/>
    </location>
</feature>
<feature type="region of interest" description="Disordered" evidence="16">
    <location>
        <begin position="1265"/>
        <end position="1349"/>
    </location>
</feature>
<feature type="domain" description="BRCT" evidence="17">
    <location>
        <begin position="194"/>
        <end position="283"/>
    </location>
</feature>
<dbReference type="Proteomes" id="UP001186944">
    <property type="component" value="Unassembled WGS sequence"/>
</dbReference>
<feature type="domain" description="BRCT" evidence="17">
    <location>
        <begin position="121"/>
        <end position="180"/>
    </location>
</feature>